<sequence length="250" mass="27706">MSDARNYTAGWICAISTEYAAAQDVLDEEHLGPNYVTAHDHNNYPLGRIGLHNVVIAVLPDGGHGTDSAAGVARDMLHSFTNIRMGLVVGVGKGAPDQVAIYVLEMPPKVARCMRKGRFPHGTKPRAIRSVRSLAKHWTNPRLKKNYGRSDPSSDSLYRANRLMKDDHIREILDQESNVLSFGMEAAGLVNHFPCLFIRRICDYADSHKNKEWQGYAALTAMVCSGICESLLRLIYLAGVEAERMILPMS</sequence>
<gene>
    <name evidence="1" type="ORF">BJX68DRAFT_259404</name>
</gene>
<evidence type="ECO:0000313" key="2">
    <source>
        <dbReference type="Proteomes" id="UP001610444"/>
    </source>
</evidence>
<dbReference type="GeneID" id="98158856"/>
<dbReference type="EMBL" id="JBFXLR010000090">
    <property type="protein sequence ID" value="KAL2837987.1"/>
    <property type="molecule type" value="Genomic_DNA"/>
</dbReference>
<dbReference type="PANTHER" id="PTHR46082:SF11">
    <property type="entry name" value="AAA+ ATPASE DOMAIN-CONTAINING PROTEIN-RELATED"/>
    <property type="match status" value="1"/>
</dbReference>
<proteinExistence type="predicted"/>
<comment type="caution">
    <text evidence="1">The sequence shown here is derived from an EMBL/GenBank/DDBJ whole genome shotgun (WGS) entry which is preliminary data.</text>
</comment>
<dbReference type="InterPro" id="IPR035994">
    <property type="entry name" value="Nucleoside_phosphorylase_sf"/>
</dbReference>
<reference evidence="1 2" key="1">
    <citation type="submission" date="2024-07" db="EMBL/GenBank/DDBJ databases">
        <title>Section-level genome sequencing and comparative genomics of Aspergillus sections Usti and Cavernicolus.</title>
        <authorList>
            <consortium name="Lawrence Berkeley National Laboratory"/>
            <person name="Nybo J.L."/>
            <person name="Vesth T.C."/>
            <person name="Theobald S."/>
            <person name="Frisvad J.C."/>
            <person name="Larsen T.O."/>
            <person name="Kjaerboelling I."/>
            <person name="Rothschild-Mancinelli K."/>
            <person name="Lyhne E.K."/>
            <person name="Kogle M.E."/>
            <person name="Barry K."/>
            <person name="Clum A."/>
            <person name="Na H."/>
            <person name="Ledsgaard L."/>
            <person name="Lin J."/>
            <person name="Lipzen A."/>
            <person name="Kuo A."/>
            <person name="Riley R."/>
            <person name="Mondo S."/>
            <person name="LaButti K."/>
            <person name="Haridas S."/>
            <person name="Pangalinan J."/>
            <person name="Salamov A.A."/>
            <person name="Simmons B.A."/>
            <person name="Magnuson J.K."/>
            <person name="Chen J."/>
            <person name="Drula E."/>
            <person name="Henrissat B."/>
            <person name="Wiebenga A."/>
            <person name="Lubbers R.J."/>
            <person name="Gomes A.C."/>
            <person name="Macurrencykelacurrency M.R."/>
            <person name="Stajich J."/>
            <person name="Grigoriev I.V."/>
            <person name="Mortensen U.H."/>
            <person name="De vries R.P."/>
            <person name="Baker S.E."/>
            <person name="Andersen M.R."/>
        </authorList>
    </citation>
    <scope>NUCLEOTIDE SEQUENCE [LARGE SCALE GENOMIC DNA]</scope>
    <source>
        <strain evidence="1 2">CBS 756.74</strain>
    </source>
</reference>
<dbReference type="Proteomes" id="UP001610444">
    <property type="component" value="Unassembled WGS sequence"/>
</dbReference>
<dbReference type="SUPFAM" id="SSF53167">
    <property type="entry name" value="Purine and uridine phosphorylases"/>
    <property type="match status" value="1"/>
</dbReference>
<dbReference type="RefSeq" id="XP_070892785.1">
    <property type="nucleotide sequence ID" value="XM_071043692.1"/>
</dbReference>
<accession>A0ABR4JFS6</accession>
<dbReference type="PANTHER" id="PTHR46082">
    <property type="entry name" value="ATP/GTP-BINDING PROTEIN-RELATED"/>
    <property type="match status" value="1"/>
</dbReference>
<protein>
    <submittedName>
        <fullName evidence="1">Nucleoside phosphorylase domain-containing protein</fullName>
    </submittedName>
</protein>
<organism evidence="1 2">
    <name type="scientific">Aspergillus pseudodeflectus</name>
    <dbReference type="NCBI Taxonomy" id="176178"/>
    <lineage>
        <taxon>Eukaryota</taxon>
        <taxon>Fungi</taxon>
        <taxon>Dikarya</taxon>
        <taxon>Ascomycota</taxon>
        <taxon>Pezizomycotina</taxon>
        <taxon>Eurotiomycetes</taxon>
        <taxon>Eurotiomycetidae</taxon>
        <taxon>Eurotiales</taxon>
        <taxon>Aspergillaceae</taxon>
        <taxon>Aspergillus</taxon>
        <taxon>Aspergillus subgen. Nidulantes</taxon>
    </lineage>
</organism>
<dbReference type="InterPro" id="IPR053137">
    <property type="entry name" value="NLR-like"/>
</dbReference>
<dbReference type="Gene3D" id="3.40.50.1580">
    <property type="entry name" value="Nucleoside phosphorylase domain"/>
    <property type="match status" value="1"/>
</dbReference>
<name>A0ABR4JFS6_9EURO</name>
<evidence type="ECO:0000313" key="1">
    <source>
        <dbReference type="EMBL" id="KAL2837987.1"/>
    </source>
</evidence>
<keyword evidence="2" id="KW-1185">Reference proteome</keyword>